<name>A0A381RLQ9_9ZZZZ</name>
<organism evidence="1">
    <name type="scientific">marine metagenome</name>
    <dbReference type="NCBI Taxonomy" id="408172"/>
    <lineage>
        <taxon>unclassified sequences</taxon>
        <taxon>metagenomes</taxon>
        <taxon>ecological metagenomes</taxon>
    </lineage>
</organism>
<accession>A0A381RLQ9</accession>
<reference evidence="1" key="1">
    <citation type="submission" date="2018-05" db="EMBL/GenBank/DDBJ databases">
        <authorList>
            <person name="Lanie J.A."/>
            <person name="Ng W.-L."/>
            <person name="Kazmierczak K.M."/>
            <person name="Andrzejewski T.M."/>
            <person name="Davidsen T.M."/>
            <person name="Wayne K.J."/>
            <person name="Tettelin H."/>
            <person name="Glass J.I."/>
            <person name="Rusch D."/>
            <person name="Podicherti R."/>
            <person name="Tsui H.-C.T."/>
            <person name="Winkler M.E."/>
        </authorList>
    </citation>
    <scope>NUCLEOTIDE SEQUENCE</scope>
</reference>
<protein>
    <submittedName>
        <fullName evidence="1">Uncharacterized protein</fullName>
    </submittedName>
</protein>
<dbReference type="AlphaFoldDB" id="A0A381RLQ9"/>
<sequence length="146" mass="16104">MYSLQSKVYTKLLCLALYAVILIPGKTTFAADICTDGLKELQGSQGVIQDKGGIWGYLEQSKSLSSKSLLGLQIDGKLQRLISIFENLCSEGKIPTGSLHAQILSLIGDARMIFNRPGDQRKKEQLMETLNNLHKNINDLLAKLPN</sequence>
<dbReference type="EMBL" id="UINC01002089">
    <property type="protein sequence ID" value="SUZ92786.1"/>
    <property type="molecule type" value="Genomic_DNA"/>
</dbReference>
<evidence type="ECO:0000313" key="1">
    <source>
        <dbReference type="EMBL" id="SUZ92786.1"/>
    </source>
</evidence>
<gene>
    <name evidence="1" type="ORF">METZ01_LOCUS45640</name>
</gene>
<proteinExistence type="predicted"/>